<dbReference type="PROSITE" id="PS50865">
    <property type="entry name" value="ZF_MYND_2"/>
    <property type="match status" value="1"/>
</dbReference>
<dbReference type="InterPro" id="IPR002893">
    <property type="entry name" value="Znf_MYND"/>
</dbReference>
<organism evidence="7 8">
    <name type="scientific">Chaetoceros tenuissimus</name>
    <dbReference type="NCBI Taxonomy" id="426638"/>
    <lineage>
        <taxon>Eukaryota</taxon>
        <taxon>Sar</taxon>
        <taxon>Stramenopiles</taxon>
        <taxon>Ochrophyta</taxon>
        <taxon>Bacillariophyta</taxon>
        <taxon>Coscinodiscophyceae</taxon>
        <taxon>Chaetocerotophycidae</taxon>
        <taxon>Chaetocerotales</taxon>
        <taxon>Chaetocerotaceae</taxon>
        <taxon>Chaetoceros</taxon>
    </lineage>
</organism>
<evidence type="ECO:0000256" key="3">
    <source>
        <dbReference type="ARBA" id="ARBA00022833"/>
    </source>
</evidence>
<evidence type="ECO:0000259" key="6">
    <source>
        <dbReference type="PROSITE" id="PS50865"/>
    </source>
</evidence>
<sequence>MPSSSKKKGKLSKEQKERKKQERKLSNQIHASILGKGESLQAAITPAEINNLLAELSRPRSVSETQVTIRKLLTISGTNLKQNDDDPFGDGDQSGCGKLGLGGESTRQILRSLFGNGGDIDTYLRHPDALTPFAYACAIGDISTVEQMLKVTDFGSEARMHLLERRETGMRFAPLCICLALYKSRMHVSMRLKIPVSTMNHLAVFKLLLKYGARPDVKEVTGKTIIHYGAGSMADASTLKMSDYCIDAAKSSKCFGKNIVLRNLSKVEYNGLEGKLGGYLCDTGRREVLLDNGKSLALKPQNIFVKQGEDAEKCIFDESRNIVNDQDRVGMISLHEVFMSTRVDVAQHLTEKHNVSIDLKDRGGQSVRTMAYNQAGLVSDMTRLIRKYGTKQSRNKDRTCYYCGKYDVNVSKCSRCKEVTYCSSECQRADWKEHKKICQAPVVSSVKLKPPSDPLLYKKHPEFGFNGSYKLPVGVKVNEIFWLKIQISHNGENDDPHRVYDKSQTCVFNIEGGFPGHQEIRNRIKQENTYAGMKGYFKASFGEDGNCTIYLDEFGFKDW</sequence>
<keyword evidence="3" id="KW-0862">Zinc</keyword>
<keyword evidence="1" id="KW-0479">Metal-binding</keyword>
<feature type="compositionally biased region" description="Basic residues" evidence="5">
    <location>
        <begin position="1"/>
        <end position="10"/>
    </location>
</feature>
<dbReference type="PANTHER" id="PTHR10237:SF14">
    <property type="entry name" value="MYND-TYPE DOMAIN-CONTAINING PROTEIN"/>
    <property type="match status" value="1"/>
</dbReference>
<comment type="caution">
    <text evidence="7">The sequence shown here is derived from an EMBL/GenBank/DDBJ whole genome shotgun (WGS) entry which is preliminary data.</text>
</comment>
<dbReference type="AlphaFoldDB" id="A0AAD3CWE6"/>
<dbReference type="SUPFAM" id="SSF144232">
    <property type="entry name" value="HIT/MYND zinc finger-like"/>
    <property type="match status" value="1"/>
</dbReference>
<dbReference type="EMBL" id="BLLK01000046">
    <property type="protein sequence ID" value="GFH53272.1"/>
    <property type="molecule type" value="Genomic_DNA"/>
</dbReference>
<accession>A0AAD3CWE6</accession>
<protein>
    <recommendedName>
        <fullName evidence="6">MYND-type domain-containing protein</fullName>
    </recommendedName>
</protein>
<gene>
    <name evidence="7" type="ORF">CTEN210_09748</name>
</gene>
<evidence type="ECO:0000256" key="1">
    <source>
        <dbReference type="ARBA" id="ARBA00022723"/>
    </source>
</evidence>
<dbReference type="Proteomes" id="UP001054902">
    <property type="component" value="Unassembled WGS sequence"/>
</dbReference>
<dbReference type="GO" id="GO:0005634">
    <property type="term" value="C:nucleus"/>
    <property type="evidence" value="ECO:0007669"/>
    <property type="project" value="TreeGrafter"/>
</dbReference>
<reference evidence="7 8" key="1">
    <citation type="journal article" date="2021" name="Sci. Rep.">
        <title>The genome of the diatom Chaetoceros tenuissimus carries an ancient integrated fragment of an extant virus.</title>
        <authorList>
            <person name="Hongo Y."/>
            <person name="Kimura K."/>
            <person name="Takaki Y."/>
            <person name="Yoshida Y."/>
            <person name="Baba S."/>
            <person name="Kobayashi G."/>
            <person name="Nagasaki K."/>
            <person name="Hano T."/>
            <person name="Tomaru Y."/>
        </authorList>
    </citation>
    <scope>NUCLEOTIDE SEQUENCE [LARGE SCALE GENOMIC DNA]</scope>
    <source>
        <strain evidence="7 8">NIES-3715</strain>
    </source>
</reference>
<proteinExistence type="predicted"/>
<name>A0AAD3CWE6_9STRA</name>
<evidence type="ECO:0000313" key="8">
    <source>
        <dbReference type="Proteomes" id="UP001054902"/>
    </source>
</evidence>
<dbReference type="PROSITE" id="PS01360">
    <property type="entry name" value="ZF_MYND_1"/>
    <property type="match status" value="1"/>
</dbReference>
<dbReference type="PANTHER" id="PTHR10237">
    <property type="entry name" value="DEFORMED EPIDERMAL AUTOREGULATORY FACTOR 1 HOMOLOG SUPPRESSIN"/>
    <property type="match status" value="1"/>
</dbReference>
<evidence type="ECO:0000256" key="4">
    <source>
        <dbReference type="PROSITE-ProRule" id="PRU00134"/>
    </source>
</evidence>
<evidence type="ECO:0000256" key="5">
    <source>
        <dbReference type="SAM" id="MobiDB-lite"/>
    </source>
</evidence>
<dbReference type="InterPro" id="IPR024119">
    <property type="entry name" value="TF_DEAF-1"/>
</dbReference>
<feature type="domain" description="MYND-type" evidence="6">
    <location>
        <begin position="400"/>
        <end position="438"/>
    </location>
</feature>
<evidence type="ECO:0000256" key="2">
    <source>
        <dbReference type="ARBA" id="ARBA00022771"/>
    </source>
</evidence>
<dbReference type="InterPro" id="IPR036770">
    <property type="entry name" value="Ankyrin_rpt-contain_sf"/>
</dbReference>
<dbReference type="Gene3D" id="1.25.40.20">
    <property type="entry name" value="Ankyrin repeat-containing domain"/>
    <property type="match status" value="1"/>
</dbReference>
<feature type="compositionally biased region" description="Basic and acidic residues" evidence="5">
    <location>
        <begin position="11"/>
        <end position="25"/>
    </location>
</feature>
<dbReference type="GO" id="GO:0008270">
    <property type="term" value="F:zinc ion binding"/>
    <property type="evidence" value="ECO:0007669"/>
    <property type="project" value="UniProtKB-KW"/>
</dbReference>
<feature type="region of interest" description="Disordered" evidence="5">
    <location>
        <begin position="1"/>
        <end position="29"/>
    </location>
</feature>
<keyword evidence="8" id="KW-1185">Reference proteome</keyword>
<dbReference type="Gene3D" id="6.10.140.2220">
    <property type="match status" value="1"/>
</dbReference>
<dbReference type="SUPFAM" id="SSF48403">
    <property type="entry name" value="Ankyrin repeat"/>
    <property type="match status" value="1"/>
</dbReference>
<dbReference type="GO" id="GO:0000981">
    <property type="term" value="F:DNA-binding transcription factor activity, RNA polymerase II-specific"/>
    <property type="evidence" value="ECO:0007669"/>
    <property type="project" value="TreeGrafter"/>
</dbReference>
<dbReference type="Pfam" id="PF01753">
    <property type="entry name" value="zf-MYND"/>
    <property type="match status" value="1"/>
</dbReference>
<keyword evidence="2 4" id="KW-0863">Zinc-finger</keyword>
<evidence type="ECO:0000313" key="7">
    <source>
        <dbReference type="EMBL" id="GFH53272.1"/>
    </source>
</evidence>